<dbReference type="SMART" id="SM00066">
    <property type="entry name" value="GAL4"/>
    <property type="match status" value="1"/>
</dbReference>
<comment type="caution">
    <text evidence="4">The sequence shown here is derived from an EMBL/GenBank/DDBJ whole genome shotgun (WGS) entry which is preliminary data.</text>
</comment>
<dbReference type="InterPro" id="IPR001138">
    <property type="entry name" value="Zn2Cys6_DnaBD"/>
</dbReference>
<dbReference type="Gene3D" id="4.10.240.10">
    <property type="entry name" value="Zn(2)-C6 fungal-type DNA-binding domain"/>
    <property type="match status" value="1"/>
</dbReference>
<dbReference type="PROSITE" id="PS00463">
    <property type="entry name" value="ZN2_CY6_FUNGAL_1"/>
    <property type="match status" value="1"/>
</dbReference>
<proteinExistence type="predicted"/>
<dbReference type="OrthoDB" id="4835445at2759"/>
<protein>
    <recommendedName>
        <fullName evidence="3">Zn(2)-C6 fungal-type domain-containing protein</fullName>
    </recommendedName>
</protein>
<dbReference type="PANTHER" id="PTHR37534">
    <property type="entry name" value="TRANSCRIPTIONAL ACTIVATOR PROTEIN UGA3"/>
    <property type="match status" value="1"/>
</dbReference>
<dbReference type="InterPro" id="IPR021858">
    <property type="entry name" value="Fun_TF"/>
</dbReference>
<organism evidence="4 5">
    <name type="scientific">Pseudocercospora eumusae</name>
    <dbReference type="NCBI Taxonomy" id="321146"/>
    <lineage>
        <taxon>Eukaryota</taxon>
        <taxon>Fungi</taxon>
        <taxon>Dikarya</taxon>
        <taxon>Ascomycota</taxon>
        <taxon>Pezizomycotina</taxon>
        <taxon>Dothideomycetes</taxon>
        <taxon>Dothideomycetidae</taxon>
        <taxon>Mycosphaerellales</taxon>
        <taxon>Mycosphaerellaceae</taxon>
        <taxon>Pseudocercospora</taxon>
    </lineage>
</organism>
<sequence length="623" mass="70434">MADTPIKRRRGNAKSRGGCSRCKSQHLKCDEQKPSCGRCTRLGVQCPGYVQQLKWLTKHEHNEGSLKSTAEPTASTLPSEIVLSHLPTLDSLDWMNLTPPLAPLEDPEPNDPLLDAPGPSNWSATAQPAPVEMSWDHNISFAILEQITEEHDPGERQISRPRKRSLLQALQGSPGDLIPRPQRSLTHESTELMSYYFKEVTRMYAMYDDHRNPFRSVVSSVYSHSLVINLAAQSMAAACLAEVHPRFSAIGRRLRNQAMEIVSSEAVLDHRALLALMMFGPTGNWHDTTDLGLGLYNLMRDRVDSMALSGELALHEKSINSFNFFREAMIHWEMLLVFAVDSDIMRPCKSPIGPVIELSPNKRIAHPWTGVGRDIIQVCADIGRLVRGHRVRYHTQQFVTQAYIANMRDDLESARILESRLLACKTPDAATILEPDDPGTPVWHLTTLAEVYRYAGLSQLYRVFPDVLLERLRGEAPDDSPTISSDDHRESDREHCNRWLTAFSLEALRLLQTVPLESGTRDFQPFLLVALSSELVCDRSLIPHAPGFDDMGGESIDTEFVEVSMIRKFVLDRLAHCLRLLPPKPIRVAMDIVKETWRRIDSGLQDVYWLDVMMQNRWETILA</sequence>
<evidence type="ECO:0000256" key="1">
    <source>
        <dbReference type="ARBA" id="ARBA00004123"/>
    </source>
</evidence>
<dbReference type="STRING" id="321146.A0A139HSN2"/>
<evidence type="ECO:0000313" key="5">
    <source>
        <dbReference type="Proteomes" id="UP000070133"/>
    </source>
</evidence>
<dbReference type="GO" id="GO:0005634">
    <property type="term" value="C:nucleus"/>
    <property type="evidence" value="ECO:0007669"/>
    <property type="project" value="UniProtKB-SubCell"/>
</dbReference>
<dbReference type="Pfam" id="PF00172">
    <property type="entry name" value="Zn_clus"/>
    <property type="match status" value="1"/>
</dbReference>
<name>A0A139HSN2_9PEZI</name>
<evidence type="ECO:0000259" key="3">
    <source>
        <dbReference type="PROSITE" id="PS50048"/>
    </source>
</evidence>
<dbReference type="Pfam" id="PF11951">
    <property type="entry name" value="Fungal_trans_2"/>
    <property type="match status" value="2"/>
</dbReference>
<evidence type="ECO:0000313" key="4">
    <source>
        <dbReference type="EMBL" id="KXT05407.1"/>
    </source>
</evidence>
<dbReference type="EMBL" id="LFZN01000013">
    <property type="protein sequence ID" value="KXT05407.1"/>
    <property type="molecule type" value="Genomic_DNA"/>
</dbReference>
<keyword evidence="5" id="KW-1185">Reference proteome</keyword>
<dbReference type="GO" id="GO:0045944">
    <property type="term" value="P:positive regulation of transcription by RNA polymerase II"/>
    <property type="evidence" value="ECO:0007669"/>
    <property type="project" value="TreeGrafter"/>
</dbReference>
<keyword evidence="2" id="KW-0539">Nucleus</keyword>
<evidence type="ECO:0000256" key="2">
    <source>
        <dbReference type="ARBA" id="ARBA00023242"/>
    </source>
</evidence>
<dbReference type="PROSITE" id="PS50048">
    <property type="entry name" value="ZN2_CY6_FUNGAL_2"/>
    <property type="match status" value="1"/>
</dbReference>
<gene>
    <name evidence="4" type="ORF">AC578_11061</name>
</gene>
<dbReference type="CDD" id="cd00067">
    <property type="entry name" value="GAL4"/>
    <property type="match status" value="1"/>
</dbReference>
<dbReference type="SUPFAM" id="SSF57701">
    <property type="entry name" value="Zn2/Cys6 DNA-binding domain"/>
    <property type="match status" value="1"/>
</dbReference>
<dbReference type="GO" id="GO:0008270">
    <property type="term" value="F:zinc ion binding"/>
    <property type="evidence" value="ECO:0007669"/>
    <property type="project" value="InterPro"/>
</dbReference>
<dbReference type="PANTHER" id="PTHR37534:SF11">
    <property type="entry name" value="ZN(II)2CYS6 TRANSCRIPTION FACTOR (EUROFUNG)"/>
    <property type="match status" value="1"/>
</dbReference>
<feature type="domain" description="Zn(2)-C6 fungal-type" evidence="3">
    <location>
        <begin position="18"/>
        <end position="46"/>
    </location>
</feature>
<dbReference type="GO" id="GO:0000976">
    <property type="term" value="F:transcription cis-regulatory region binding"/>
    <property type="evidence" value="ECO:0007669"/>
    <property type="project" value="TreeGrafter"/>
</dbReference>
<dbReference type="GO" id="GO:0000981">
    <property type="term" value="F:DNA-binding transcription factor activity, RNA polymerase II-specific"/>
    <property type="evidence" value="ECO:0007669"/>
    <property type="project" value="InterPro"/>
</dbReference>
<dbReference type="AlphaFoldDB" id="A0A139HSN2"/>
<dbReference type="Proteomes" id="UP000070133">
    <property type="component" value="Unassembled WGS sequence"/>
</dbReference>
<comment type="subcellular location">
    <subcellularLocation>
        <location evidence="1">Nucleus</location>
    </subcellularLocation>
</comment>
<dbReference type="InterPro" id="IPR036864">
    <property type="entry name" value="Zn2-C6_fun-type_DNA-bd_sf"/>
</dbReference>
<accession>A0A139HSN2</accession>
<reference evidence="4 5" key="1">
    <citation type="submission" date="2015-07" db="EMBL/GenBank/DDBJ databases">
        <title>Comparative genomics of the Sigatoka disease complex on banana suggests a link between parallel evolutionary changes in Pseudocercospora fijiensis and Pseudocercospora eumusae and increased virulence on the banana host.</title>
        <authorList>
            <person name="Chang T.-C."/>
            <person name="Salvucci A."/>
            <person name="Crous P.W."/>
            <person name="Stergiopoulos I."/>
        </authorList>
    </citation>
    <scope>NUCLEOTIDE SEQUENCE [LARGE SCALE GENOMIC DNA]</scope>
    <source>
        <strain evidence="4 5">CBS 114824</strain>
    </source>
</reference>